<protein>
    <submittedName>
        <fullName evidence="1">(Mediterranean fruit fly) hypothetical protein</fullName>
    </submittedName>
</protein>
<reference evidence="1" key="1">
    <citation type="submission" date="2020-11" db="EMBL/GenBank/DDBJ databases">
        <authorList>
            <person name="Whitehead M."/>
        </authorList>
    </citation>
    <scope>NUCLEOTIDE SEQUENCE</scope>
    <source>
        <strain evidence="1">EGII</strain>
    </source>
</reference>
<comment type="caution">
    <text evidence="1">The sequence shown here is derived from an EMBL/GenBank/DDBJ whole genome shotgun (WGS) entry which is preliminary data.</text>
</comment>
<gene>
    <name evidence="1" type="ORF">CCAP1982_LOCUS695</name>
</gene>
<organism evidence="1 2">
    <name type="scientific">Ceratitis capitata</name>
    <name type="common">Mediterranean fruit fly</name>
    <name type="synonym">Tephritis capitata</name>
    <dbReference type="NCBI Taxonomy" id="7213"/>
    <lineage>
        <taxon>Eukaryota</taxon>
        <taxon>Metazoa</taxon>
        <taxon>Ecdysozoa</taxon>
        <taxon>Arthropoda</taxon>
        <taxon>Hexapoda</taxon>
        <taxon>Insecta</taxon>
        <taxon>Pterygota</taxon>
        <taxon>Neoptera</taxon>
        <taxon>Endopterygota</taxon>
        <taxon>Diptera</taxon>
        <taxon>Brachycera</taxon>
        <taxon>Muscomorpha</taxon>
        <taxon>Tephritoidea</taxon>
        <taxon>Tephritidae</taxon>
        <taxon>Ceratitis</taxon>
        <taxon>Ceratitis</taxon>
    </lineage>
</organism>
<dbReference type="Proteomes" id="UP000606786">
    <property type="component" value="Unassembled WGS sequence"/>
</dbReference>
<proteinExistence type="predicted"/>
<evidence type="ECO:0000313" key="2">
    <source>
        <dbReference type="Proteomes" id="UP000606786"/>
    </source>
</evidence>
<sequence length="65" mass="7192">HNIIHAYYLQHITNTTWVSDVGSKPTIKIRLTCHIPPASTSAATVSGQWSVYRRLRANAVVAAFT</sequence>
<evidence type="ECO:0000313" key="1">
    <source>
        <dbReference type="EMBL" id="CAD6991791.1"/>
    </source>
</evidence>
<feature type="non-terminal residue" evidence="1">
    <location>
        <position position="1"/>
    </location>
</feature>
<accession>A0A811TZV7</accession>
<dbReference type="AlphaFoldDB" id="A0A811TZV7"/>
<name>A0A811TZV7_CERCA</name>
<dbReference type="EMBL" id="CAJHJT010000001">
    <property type="protein sequence ID" value="CAD6991791.1"/>
    <property type="molecule type" value="Genomic_DNA"/>
</dbReference>
<keyword evidence="2" id="KW-1185">Reference proteome</keyword>